<evidence type="ECO:0000256" key="1">
    <source>
        <dbReference type="SAM" id="MobiDB-lite"/>
    </source>
</evidence>
<name>A0A2A4JH36_HELVI</name>
<feature type="region of interest" description="Disordered" evidence="1">
    <location>
        <begin position="1"/>
        <end position="51"/>
    </location>
</feature>
<sequence>MKAIILDHQEQRGDSREESNMREDSSSPVYSMPDEDRTYLTQPDEGGHNCTEPSNVEIIELVDSDDDGNIEAVNATAEGSRVNLEVDLHRGMSSLSLKDTEPLDTTADVNCSQSILNNFEDIGKEIHLEKTTVPSEAVMGNIDAKAKTVYFNQTDKEVILPFKRYNSKTPIVEQTDNLKSKDDSDKTTNPIRTHCTPKSTMTAVTNQPNVIKTTANVLTISPIEKYNTNTNNISVTQRSTWYDSNKTCSINNFGHANVTQPTNTFERANQMNISTAKNLLDLNVGVPINPYSGKENSDHSNTPETLIDQEDPAKTKKKRCPRKKVSNENDMKPKNQRASKPKENRRTGPKKNKTVPIYNRNVENDLSWVENIRYVREIRQDENDTKLIIEDSFWDNYYLPNNWNETDFLY</sequence>
<comment type="caution">
    <text evidence="2">The sequence shown here is derived from an EMBL/GenBank/DDBJ whole genome shotgun (WGS) entry which is preliminary data.</text>
</comment>
<gene>
    <name evidence="2" type="ORF">B5V51_1958</name>
</gene>
<reference evidence="2" key="1">
    <citation type="submission" date="2017-09" db="EMBL/GenBank/DDBJ databases">
        <title>Contemporary evolution of a Lepidopteran species, Heliothis virescens, in response to modern agricultural practices.</title>
        <authorList>
            <person name="Fritz M.L."/>
            <person name="Deyonke A.M."/>
            <person name="Papanicolaou A."/>
            <person name="Micinski S."/>
            <person name="Westbrook J."/>
            <person name="Gould F."/>
        </authorList>
    </citation>
    <scope>NUCLEOTIDE SEQUENCE [LARGE SCALE GENOMIC DNA]</scope>
    <source>
        <strain evidence="2">HvINT-</strain>
        <tissue evidence="2">Whole body</tissue>
    </source>
</reference>
<organism evidence="2">
    <name type="scientific">Heliothis virescens</name>
    <name type="common">Tobacco budworm moth</name>
    <dbReference type="NCBI Taxonomy" id="7102"/>
    <lineage>
        <taxon>Eukaryota</taxon>
        <taxon>Metazoa</taxon>
        <taxon>Ecdysozoa</taxon>
        <taxon>Arthropoda</taxon>
        <taxon>Hexapoda</taxon>
        <taxon>Insecta</taxon>
        <taxon>Pterygota</taxon>
        <taxon>Neoptera</taxon>
        <taxon>Endopterygota</taxon>
        <taxon>Lepidoptera</taxon>
        <taxon>Glossata</taxon>
        <taxon>Ditrysia</taxon>
        <taxon>Noctuoidea</taxon>
        <taxon>Noctuidae</taxon>
        <taxon>Heliothinae</taxon>
        <taxon>Heliothis</taxon>
    </lineage>
</organism>
<dbReference type="AlphaFoldDB" id="A0A2A4JH36"/>
<feature type="compositionally biased region" description="Basic and acidic residues" evidence="1">
    <location>
        <begin position="1"/>
        <end position="25"/>
    </location>
</feature>
<accession>A0A2A4JH36</accession>
<evidence type="ECO:0000313" key="2">
    <source>
        <dbReference type="EMBL" id="PCG71367.1"/>
    </source>
</evidence>
<dbReference type="EMBL" id="NWSH01001403">
    <property type="protein sequence ID" value="PCG71367.1"/>
    <property type="molecule type" value="Genomic_DNA"/>
</dbReference>
<proteinExistence type="predicted"/>
<protein>
    <submittedName>
        <fullName evidence="2">Uncharacterized protein</fullName>
    </submittedName>
</protein>
<feature type="compositionally biased region" description="Basic residues" evidence="1">
    <location>
        <begin position="315"/>
        <end position="324"/>
    </location>
</feature>
<feature type="region of interest" description="Disordered" evidence="1">
    <location>
        <begin position="290"/>
        <end position="355"/>
    </location>
</feature>